<dbReference type="EMBL" id="BQNB010021353">
    <property type="protein sequence ID" value="GJU05494.1"/>
    <property type="molecule type" value="Genomic_DNA"/>
</dbReference>
<sequence length="199" mass="23157">MGYSVYNKRKKLIVKSIYINFDELKEMSMASDYDNFGPTPQLQKTSVDNGTELGIQDHNNEPSSSKLVPKFVPLADKTYTFLQELDLLCSPMYEEYFTAGNQKVAESFLCNIDTLNMHTFYQRHRSDYQWTKNHPLEQVHGNPSKPMQTRRQLATDPKMFMFALTVSTAKSKNIEEAMTNHAWIKAMQEEIHQFDRLKV</sequence>
<name>A0ABQ5IZ94_9ASTR</name>
<evidence type="ECO:0008006" key="3">
    <source>
        <dbReference type="Google" id="ProtNLM"/>
    </source>
</evidence>
<reference evidence="1" key="2">
    <citation type="submission" date="2022-01" db="EMBL/GenBank/DDBJ databases">
        <authorList>
            <person name="Yamashiro T."/>
            <person name="Shiraishi A."/>
            <person name="Satake H."/>
            <person name="Nakayama K."/>
        </authorList>
    </citation>
    <scope>NUCLEOTIDE SEQUENCE</scope>
</reference>
<evidence type="ECO:0000313" key="1">
    <source>
        <dbReference type="EMBL" id="GJU05494.1"/>
    </source>
</evidence>
<gene>
    <name evidence="1" type="ORF">Tco_1121924</name>
</gene>
<protein>
    <recommendedName>
        <fullName evidence="3">Gag-Pol polyprotein</fullName>
    </recommendedName>
</protein>
<proteinExistence type="predicted"/>
<dbReference type="Proteomes" id="UP001151760">
    <property type="component" value="Unassembled WGS sequence"/>
</dbReference>
<comment type="caution">
    <text evidence="1">The sequence shown here is derived from an EMBL/GenBank/DDBJ whole genome shotgun (WGS) entry which is preliminary data.</text>
</comment>
<evidence type="ECO:0000313" key="2">
    <source>
        <dbReference type="Proteomes" id="UP001151760"/>
    </source>
</evidence>
<accession>A0ABQ5IZ94</accession>
<keyword evidence="2" id="KW-1185">Reference proteome</keyword>
<reference evidence="1" key="1">
    <citation type="journal article" date="2022" name="Int. J. Mol. Sci.">
        <title>Draft Genome of Tanacetum Coccineum: Genomic Comparison of Closely Related Tanacetum-Family Plants.</title>
        <authorList>
            <person name="Yamashiro T."/>
            <person name="Shiraishi A."/>
            <person name="Nakayama K."/>
            <person name="Satake H."/>
        </authorList>
    </citation>
    <scope>NUCLEOTIDE SEQUENCE</scope>
</reference>
<organism evidence="1 2">
    <name type="scientific">Tanacetum coccineum</name>
    <dbReference type="NCBI Taxonomy" id="301880"/>
    <lineage>
        <taxon>Eukaryota</taxon>
        <taxon>Viridiplantae</taxon>
        <taxon>Streptophyta</taxon>
        <taxon>Embryophyta</taxon>
        <taxon>Tracheophyta</taxon>
        <taxon>Spermatophyta</taxon>
        <taxon>Magnoliopsida</taxon>
        <taxon>eudicotyledons</taxon>
        <taxon>Gunneridae</taxon>
        <taxon>Pentapetalae</taxon>
        <taxon>asterids</taxon>
        <taxon>campanulids</taxon>
        <taxon>Asterales</taxon>
        <taxon>Asteraceae</taxon>
        <taxon>Asteroideae</taxon>
        <taxon>Anthemideae</taxon>
        <taxon>Anthemidinae</taxon>
        <taxon>Tanacetum</taxon>
    </lineage>
</organism>